<evidence type="ECO:0000256" key="2">
    <source>
        <dbReference type="SAM" id="MobiDB-lite"/>
    </source>
</evidence>
<feature type="coiled-coil region" evidence="1">
    <location>
        <begin position="1271"/>
        <end position="1400"/>
    </location>
</feature>
<evidence type="ECO:0000259" key="3">
    <source>
        <dbReference type="PROSITE" id="PS51840"/>
    </source>
</evidence>
<dbReference type="Pfam" id="PF10358">
    <property type="entry name" value="NT-C2"/>
    <property type="match status" value="1"/>
</dbReference>
<dbReference type="InterPro" id="IPR019448">
    <property type="entry name" value="NT-C2"/>
</dbReference>
<organism evidence="4 5">
    <name type="scientific">Hevea brasiliensis</name>
    <name type="common">Para rubber tree</name>
    <name type="synonym">Siphonia brasiliensis</name>
    <dbReference type="NCBI Taxonomy" id="3981"/>
    <lineage>
        <taxon>Eukaryota</taxon>
        <taxon>Viridiplantae</taxon>
        <taxon>Streptophyta</taxon>
        <taxon>Embryophyta</taxon>
        <taxon>Tracheophyta</taxon>
        <taxon>Spermatophyta</taxon>
        <taxon>Magnoliopsida</taxon>
        <taxon>eudicotyledons</taxon>
        <taxon>Gunneridae</taxon>
        <taxon>Pentapetalae</taxon>
        <taxon>rosids</taxon>
        <taxon>fabids</taxon>
        <taxon>Malpighiales</taxon>
        <taxon>Euphorbiaceae</taxon>
        <taxon>Crotonoideae</taxon>
        <taxon>Micrandreae</taxon>
        <taxon>Hevea</taxon>
    </lineage>
</organism>
<evidence type="ECO:0000313" key="4">
    <source>
        <dbReference type="EMBL" id="KAF2296788.1"/>
    </source>
</evidence>
<dbReference type="EMBL" id="JAAGAX010000012">
    <property type="protein sequence ID" value="KAF2296788.1"/>
    <property type="molecule type" value="Genomic_DNA"/>
</dbReference>
<dbReference type="PROSITE" id="PS51840">
    <property type="entry name" value="C2_NT"/>
    <property type="match status" value="1"/>
</dbReference>
<proteinExistence type="predicted"/>
<feature type="domain" description="C2 NT-type" evidence="3">
    <location>
        <begin position="94"/>
        <end position="242"/>
    </location>
</feature>
<name>A0A6A6L933_HEVBR</name>
<evidence type="ECO:0000256" key="1">
    <source>
        <dbReference type="SAM" id="Coils"/>
    </source>
</evidence>
<feature type="coiled-coil region" evidence="1">
    <location>
        <begin position="526"/>
        <end position="645"/>
    </location>
</feature>
<feature type="region of interest" description="Disordered" evidence="2">
    <location>
        <begin position="299"/>
        <end position="322"/>
    </location>
</feature>
<feature type="compositionally biased region" description="Low complexity" evidence="2">
    <location>
        <begin position="268"/>
        <end position="282"/>
    </location>
</feature>
<evidence type="ECO:0000313" key="5">
    <source>
        <dbReference type="Proteomes" id="UP000467840"/>
    </source>
</evidence>
<sequence>MATGAAFGGSTLAEAYTMRKLYKEKMKREAAEKGFVSADLKESKNSSSSGCFFRRVFKKGHSAKVSSSFDSQGNHVQEKEKWDDQRFGSGRFLWRAFRYRFWVWRFREVSASLKQIPQSGWDKIFISFIPTDSGKATAKTTKANVRNGTCKWADPIYETTRLLQDIKTNMMKNSISLLWQCKVSLYLNLINMHQGSSRSSILGEAIINLADYADALNPSVIALPLHGCDSGTILHVTVQLLTSKTGFREFEQQREIRERGLQTDQNSPDESSGPKVSSSEVSEQIDKVNKRVRFKEKSKDLASVEEEVGPNEECADSAVGFDGSSNTAESLYAEKHETSSTHEIDSLRSIVSGDLAGFSLDYSVDGDLAAAYEENSRLRGSLEVAQSSIHELKLEVSSLQSHADDIGHEAQKFAKQLAAEIVSGEELVKEVSVLKSECSKLKGMETLLGILNNLKQASGLAVSSLNLKPSEEVSMEEIKEMSSHKNGQFATGTGFDVDLYQPELGMLHCLNIPGLISHEADAVDTINAMKSKIFELLRELDESKAEWESLAKKMDQMECYYEALVRELEENQSQMLHELQSLRNEHSTCLYTVSSAKAEMESTCQDLNNQILRLAEDKHDIDSLNKELERRAVTAEAALKRARLNYSIAVDQLQKDLELLSFQVLSMYETNENLIRQAFVYSSQESVQGFDSGEYEAKLLQFQNQSDGLRKQQLGGDSLLDDLKRSLHLREGLYQKVEEEVCEMHFVNIYLDVLSRALQETLLCSNEDVKLMNEEVNELKQQLVLSAESKALLMQKLQTAMDDVHFLNEYKANCIAKCDDITQQKQCLEVSLQNVTHDNHHLVQKITQLEAQVIQYRGFESKYEACSSENADLACLLEKKTLENGILQRENFSLQDELKTIKTEFDELASQKQNLQNFVNFMQCKLQNLLASNDNKNINGLPPLSESDNPDLLSRDLIGVVMQLEELQHNACERILQLVEEKKCLMHERDVAQLSTIAAESEITMLKQKFEHEIMRMVDKLDVSNALLQKLQLYIDTFANRLENRDLAHEILVLETVTATELTKENHALTASLQDKNEECIKLASELKILKESLQSLYDENQALMASSRDKTEESVWLASGLSNIGNNLQSLIDENQALSISSLDKAAEAANLDENQALMMPSLDKTEESVKLALELGSLKQSLQSLHNEKKTWIASMEESARLATELNHLKESLQSLHHENQALVASSQDKTEESAKLALELSCLKESLRCLNDEKQTLITSLQNKIEESANLALELNHFKEALKSLDDEKQALMATLQDKTEETSKLASELNSLKESLQTLHDENEVLVAYSLGKSEESAKIESELNSLKECLQSLHNENQALMLSSRDKTNECVQLASELNRLGESLQSIHDQLEEERSLREV</sequence>
<protein>
    <recommendedName>
        <fullName evidence="3">C2 NT-type domain-containing protein</fullName>
    </recommendedName>
</protein>
<gene>
    <name evidence="4" type="ORF">GH714_001973</name>
</gene>
<comment type="caution">
    <text evidence="4">The sequence shown here is derived from an EMBL/GenBank/DDBJ whole genome shotgun (WGS) entry which is preliminary data.</text>
</comment>
<keyword evidence="1" id="KW-0175">Coiled coil</keyword>
<feature type="compositionally biased region" description="Acidic residues" evidence="2">
    <location>
        <begin position="303"/>
        <end position="315"/>
    </location>
</feature>
<reference evidence="4 5" key="1">
    <citation type="journal article" date="2020" name="Mol. Plant">
        <title>The Chromosome-Based Rubber Tree Genome Provides New Insights into Spurge Genome Evolution and Rubber Biosynthesis.</title>
        <authorList>
            <person name="Liu J."/>
            <person name="Shi C."/>
            <person name="Shi C.C."/>
            <person name="Li W."/>
            <person name="Zhang Q.J."/>
            <person name="Zhang Y."/>
            <person name="Li K."/>
            <person name="Lu H.F."/>
            <person name="Shi C."/>
            <person name="Zhu S.T."/>
            <person name="Xiao Z.Y."/>
            <person name="Nan H."/>
            <person name="Yue Y."/>
            <person name="Zhu X.G."/>
            <person name="Wu Y."/>
            <person name="Hong X.N."/>
            <person name="Fan G.Y."/>
            <person name="Tong Y."/>
            <person name="Zhang D."/>
            <person name="Mao C.L."/>
            <person name="Liu Y.L."/>
            <person name="Hao S.J."/>
            <person name="Liu W.Q."/>
            <person name="Lv M.Q."/>
            <person name="Zhang H.B."/>
            <person name="Liu Y."/>
            <person name="Hu-Tang G.R."/>
            <person name="Wang J.P."/>
            <person name="Wang J.H."/>
            <person name="Sun Y.H."/>
            <person name="Ni S.B."/>
            <person name="Chen W.B."/>
            <person name="Zhang X.C."/>
            <person name="Jiao Y.N."/>
            <person name="Eichler E.E."/>
            <person name="Li G.H."/>
            <person name="Liu X."/>
            <person name="Gao L.Z."/>
        </authorList>
    </citation>
    <scope>NUCLEOTIDE SEQUENCE [LARGE SCALE GENOMIC DNA]</scope>
    <source>
        <strain evidence="5">cv. GT1</strain>
        <tissue evidence="4">Leaf</tissue>
    </source>
</reference>
<dbReference type="PANTHER" id="PTHR34452">
    <property type="entry name" value="MYOSIN HEAVY CHAIN-RELATED PROTEIN"/>
    <property type="match status" value="1"/>
</dbReference>
<dbReference type="Proteomes" id="UP000467840">
    <property type="component" value="Chromosome 18"/>
</dbReference>
<feature type="region of interest" description="Disordered" evidence="2">
    <location>
        <begin position="258"/>
        <end position="284"/>
    </location>
</feature>
<feature type="coiled-coil region" evidence="1">
    <location>
        <begin position="1059"/>
        <end position="1107"/>
    </location>
</feature>
<dbReference type="PANTHER" id="PTHR34452:SF1">
    <property type="entry name" value="SPORULATION-SPECIFIC PROTEIN"/>
    <property type="match status" value="1"/>
</dbReference>
<keyword evidence="5" id="KW-1185">Reference proteome</keyword>
<accession>A0A6A6L933</accession>